<dbReference type="Proteomes" id="UP001152747">
    <property type="component" value="Unassembled WGS sequence"/>
</dbReference>
<name>A0A9P1IN26_9PELO</name>
<feature type="chain" id="PRO_5040118546" description="DUF38 domain-containing protein" evidence="1">
    <location>
        <begin position="17"/>
        <end position="131"/>
    </location>
</feature>
<keyword evidence="3" id="KW-1185">Reference proteome</keyword>
<evidence type="ECO:0000313" key="3">
    <source>
        <dbReference type="Proteomes" id="UP001152747"/>
    </source>
</evidence>
<protein>
    <recommendedName>
        <fullName evidence="4">DUF38 domain-containing protein</fullName>
    </recommendedName>
</protein>
<keyword evidence="1" id="KW-0732">Signal</keyword>
<dbReference type="EMBL" id="CANHGI010000004">
    <property type="protein sequence ID" value="CAI5447343.1"/>
    <property type="molecule type" value="Genomic_DNA"/>
</dbReference>
<organism evidence="2 3">
    <name type="scientific">Caenorhabditis angaria</name>
    <dbReference type="NCBI Taxonomy" id="860376"/>
    <lineage>
        <taxon>Eukaryota</taxon>
        <taxon>Metazoa</taxon>
        <taxon>Ecdysozoa</taxon>
        <taxon>Nematoda</taxon>
        <taxon>Chromadorea</taxon>
        <taxon>Rhabditida</taxon>
        <taxon>Rhabditina</taxon>
        <taxon>Rhabditomorpha</taxon>
        <taxon>Rhabditoidea</taxon>
        <taxon>Rhabditidae</taxon>
        <taxon>Peloderinae</taxon>
        <taxon>Caenorhabditis</taxon>
    </lineage>
</organism>
<evidence type="ECO:0000256" key="1">
    <source>
        <dbReference type="SAM" id="SignalP"/>
    </source>
</evidence>
<evidence type="ECO:0000313" key="2">
    <source>
        <dbReference type="EMBL" id="CAI5447343.1"/>
    </source>
</evidence>
<reference evidence="2" key="1">
    <citation type="submission" date="2022-11" db="EMBL/GenBank/DDBJ databases">
        <authorList>
            <person name="Kikuchi T."/>
        </authorList>
    </citation>
    <scope>NUCLEOTIDE SEQUENCE</scope>
    <source>
        <strain evidence="2">PS1010</strain>
    </source>
</reference>
<sequence>MLQLVFYLILPILTSSSDPNHQNLAKSLAQLTETALTQPTRENCKKIYNDHILFSGLRDKKLEKIGNYIENSASNQDKWSGEKVSQDIEPVSWNMVKNDVFWVDFVVDQKANRSIWAKKSGDNWKVYYVHS</sequence>
<proteinExistence type="predicted"/>
<dbReference type="AlphaFoldDB" id="A0A9P1IN26"/>
<gene>
    <name evidence="2" type="ORF">CAMP_LOCUS9980</name>
</gene>
<accession>A0A9P1IN26</accession>
<comment type="caution">
    <text evidence="2">The sequence shown here is derived from an EMBL/GenBank/DDBJ whole genome shotgun (WGS) entry which is preliminary data.</text>
</comment>
<evidence type="ECO:0008006" key="4">
    <source>
        <dbReference type="Google" id="ProtNLM"/>
    </source>
</evidence>
<feature type="signal peptide" evidence="1">
    <location>
        <begin position="1"/>
        <end position="16"/>
    </location>
</feature>